<dbReference type="EMBL" id="CAFBLI010000034">
    <property type="protein sequence ID" value="CAB4864660.1"/>
    <property type="molecule type" value="Genomic_DNA"/>
</dbReference>
<dbReference type="EMBL" id="CAEZUJ010000066">
    <property type="protein sequence ID" value="CAB4607061.1"/>
    <property type="molecule type" value="Genomic_DNA"/>
</dbReference>
<dbReference type="PANTHER" id="PTHR43000">
    <property type="entry name" value="DTDP-D-GLUCOSE 4,6-DEHYDRATASE-RELATED"/>
    <property type="match status" value="1"/>
</dbReference>
<dbReference type="InterPro" id="IPR036291">
    <property type="entry name" value="NAD(P)-bd_dom_sf"/>
</dbReference>
<evidence type="ECO:0000313" key="3">
    <source>
        <dbReference type="EMBL" id="CAB4607061.1"/>
    </source>
</evidence>
<evidence type="ECO:0000313" key="6">
    <source>
        <dbReference type="EMBL" id="CAB4864660.1"/>
    </source>
</evidence>
<organism evidence="3">
    <name type="scientific">freshwater metagenome</name>
    <dbReference type="NCBI Taxonomy" id="449393"/>
    <lineage>
        <taxon>unclassified sequences</taxon>
        <taxon>metagenomes</taxon>
        <taxon>ecological metagenomes</taxon>
    </lineage>
</organism>
<evidence type="ECO:0000259" key="2">
    <source>
        <dbReference type="Pfam" id="PF01370"/>
    </source>
</evidence>
<dbReference type="EMBL" id="CAEZXH010000016">
    <property type="protein sequence ID" value="CAB4679479.1"/>
    <property type="molecule type" value="Genomic_DNA"/>
</dbReference>
<dbReference type="Pfam" id="PF01370">
    <property type="entry name" value="Epimerase"/>
    <property type="match status" value="1"/>
</dbReference>
<dbReference type="Gene3D" id="3.90.25.10">
    <property type="entry name" value="UDP-galactose 4-epimerase, domain 1"/>
    <property type="match status" value="1"/>
</dbReference>
<sequence length="316" mass="34159">MKVVITGGAGFVGTNLSRHLLAHGHDIKILDDLSSGLASNVPDGAQFIEGSIVDAQLVKKTISGADAVVHLGARGSVPRSIKNPIATHEVNATGTLNVLEGARAANAHYLFSSSSSVYGGNMALPKNEEMVLKPLTPYAASKMAGEALSLAYAKSYEMPVTTFRFFNIFGPWQRPDHAYAAVIPKWIWQAMEKQEIIVHGDGEQTRDFTSAATAVAVITSALENKITHPEPVNLAFGNRISLNEILLDLKVFFPDMKIKHIETRTGDVKDSQNQPTLIKSLFPDVKPQSFKDALVETKNWLAENSSKILNGPAATD</sequence>
<dbReference type="InterPro" id="IPR001509">
    <property type="entry name" value="Epimerase_deHydtase"/>
</dbReference>
<reference evidence="3" key="1">
    <citation type="submission" date="2020-05" db="EMBL/GenBank/DDBJ databases">
        <authorList>
            <person name="Chiriac C."/>
            <person name="Salcher M."/>
            <person name="Ghai R."/>
            <person name="Kavagutti S V."/>
        </authorList>
    </citation>
    <scope>NUCLEOTIDE SEQUENCE</scope>
</reference>
<proteinExistence type="inferred from homology"/>
<name>A0A6J6H082_9ZZZZ</name>
<dbReference type="SUPFAM" id="SSF51735">
    <property type="entry name" value="NAD(P)-binding Rossmann-fold domains"/>
    <property type="match status" value="1"/>
</dbReference>
<protein>
    <submittedName>
        <fullName evidence="3">Unannotated protein</fullName>
    </submittedName>
</protein>
<accession>A0A6J6H082</accession>
<evidence type="ECO:0000313" key="5">
    <source>
        <dbReference type="EMBL" id="CAB4774366.1"/>
    </source>
</evidence>
<comment type="similarity">
    <text evidence="1">Belongs to the NAD(P)-dependent epimerase/dehydratase family.</text>
</comment>
<dbReference type="AlphaFoldDB" id="A0A6J6H082"/>
<dbReference type="Gene3D" id="3.40.50.720">
    <property type="entry name" value="NAD(P)-binding Rossmann-like Domain"/>
    <property type="match status" value="1"/>
</dbReference>
<gene>
    <name evidence="3" type="ORF">UFOPK1811_01189</name>
    <name evidence="4" type="ORF">UFOPK2360_00430</name>
    <name evidence="5" type="ORF">UFOPK2922_00553</name>
    <name evidence="6" type="ORF">UFOPK3306_00615</name>
</gene>
<evidence type="ECO:0000313" key="4">
    <source>
        <dbReference type="EMBL" id="CAB4679479.1"/>
    </source>
</evidence>
<evidence type="ECO:0000256" key="1">
    <source>
        <dbReference type="ARBA" id="ARBA00007637"/>
    </source>
</evidence>
<dbReference type="EMBL" id="CAEZZS010000018">
    <property type="protein sequence ID" value="CAB4774366.1"/>
    <property type="molecule type" value="Genomic_DNA"/>
</dbReference>
<feature type="domain" description="NAD-dependent epimerase/dehydratase" evidence="2">
    <location>
        <begin position="3"/>
        <end position="235"/>
    </location>
</feature>